<evidence type="ECO:0008006" key="3">
    <source>
        <dbReference type="Google" id="ProtNLM"/>
    </source>
</evidence>
<gene>
    <name evidence="1" type="ORF">JCM16775_0082</name>
</gene>
<dbReference type="AlphaFoldDB" id="A0A510JDW2"/>
<dbReference type="KEGG" id="lhf:JCM16775_0082"/>
<dbReference type="OrthoDB" id="82255at2"/>
<dbReference type="InterPro" id="IPR015231">
    <property type="entry name" value="DUF1934"/>
</dbReference>
<proteinExistence type="predicted"/>
<keyword evidence="2" id="KW-1185">Reference proteome</keyword>
<dbReference type="InterPro" id="IPR012674">
    <property type="entry name" value="Calycin"/>
</dbReference>
<dbReference type="EMBL" id="AP019823">
    <property type="protein sequence ID" value="BBM37407.1"/>
    <property type="molecule type" value="Genomic_DNA"/>
</dbReference>
<evidence type="ECO:0000313" key="2">
    <source>
        <dbReference type="Proteomes" id="UP000321892"/>
    </source>
</evidence>
<reference evidence="1 2" key="1">
    <citation type="submission" date="2019-07" db="EMBL/GenBank/DDBJ databases">
        <title>Complete Genome Sequence of Leptotrichia hofstadii Strain JCM16775.</title>
        <authorList>
            <person name="Watanabe S."/>
            <person name="Cui L."/>
        </authorList>
    </citation>
    <scope>NUCLEOTIDE SEQUENCE [LARGE SCALE GENOMIC DNA]</scope>
    <source>
        <strain evidence="1 2">JCM16775</strain>
    </source>
</reference>
<dbReference type="Proteomes" id="UP000321892">
    <property type="component" value="Chromosome"/>
</dbReference>
<organism evidence="1 2">
    <name type="scientific">Leptotrichia hofstadii</name>
    <dbReference type="NCBI Taxonomy" id="157688"/>
    <lineage>
        <taxon>Bacteria</taxon>
        <taxon>Fusobacteriati</taxon>
        <taxon>Fusobacteriota</taxon>
        <taxon>Fusobacteriia</taxon>
        <taxon>Fusobacteriales</taxon>
        <taxon>Leptotrichiaceae</taxon>
        <taxon>Leptotrichia</taxon>
    </lineage>
</organism>
<name>A0A510JDW2_9FUSO</name>
<dbReference type="SUPFAM" id="SSF50814">
    <property type="entry name" value="Lipocalins"/>
    <property type="match status" value="1"/>
</dbReference>
<sequence length="123" mass="14944">MKIKIKSSDSFEQNYEKLFELENMINLEEKKEYHYKDEYGNCKIIDKGDFIEIFRYGQINSKQIFKNNKNTLFTYITKQFHGKYEIFTKKFEKENGKIMLEYDIIHSNEIINSINLEVQFIDI</sequence>
<dbReference type="RefSeq" id="WP_026745458.1">
    <property type="nucleotide sequence ID" value="NZ_AP019823.1"/>
</dbReference>
<dbReference type="Pfam" id="PF09148">
    <property type="entry name" value="DUF1934"/>
    <property type="match status" value="1"/>
</dbReference>
<evidence type="ECO:0000313" key="1">
    <source>
        <dbReference type="EMBL" id="BBM37407.1"/>
    </source>
</evidence>
<accession>A0A510JDW2</accession>
<dbReference type="Gene3D" id="2.40.128.20">
    <property type="match status" value="1"/>
</dbReference>
<protein>
    <recommendedName>
        <fullName evidence="3">DUF1934 domain-containing protein</fullName>
    </recommendedName>
</protein>